<evidence type="ECO:0000313" key="12">
    <source>
        <dbReference type="EMBL" id="KAA8629152.1"/>
    </source>
</evidence>
<dbReference type="EMBL" id="NMPR01000147">
    <property type="protein sequence ID" value="KAA8629152.1"/>
    <property type="molecule type" value="Genomic_DNA"/>
</dbReference>
<dbReference type="InterPro" id="IPR036460">
    <property type="entry name" value="Cu_amine_oxidase_C_sf"/>
</dbReference>
<sequence>MRRTLATAIHHHSLPQSCAHQTTMGLLDTLSPRAIVASALALSSLAYNVVARPSPEPKADWVRKGPARKKMSNHIKRAVEGQSYTRRAEEPCAQVLANSITAPKPNVWGQLTGEEISSVVEWLFGQEEFNLTVTDDAGPWDNTIQLVEAMWPNKTDALAFIDGDAPAPTKYAHVLLNNRATENPYYADILVGPLPLDNTTVSWEPLTFPYNKPSGDGKVRNLGADDDIVYEEWIWKISASIADITLDLWNGTAMGFENDTLDVWGIDPLWQDDGRIIRWDGFWTIPDDVFDAETLLPLGLYFMSDITGRDPSKWSLEGWLYNGTFYATTEEFREAYWSSCFKKNGPNLPGAWSATDHNGDVPPLDYNHPPTIVAPAGARYGVDHQQKYVEWMDFSFYIGFTRDTGMALYDIRYKGQRILYELGLQEALAHYAGNDPLNSGISYLDTFYGFGPYAFELVQGYDCPTHATYLNSSFYISETTHTHINSICMFEYVSDYPIQRHTTNRYTSVTKNTYFVIRYVSTVGNYDYSFSYSFFLDGSISVEVRASGYIQSAYFAGNEDYGFKIHDNLSGSMHDHVLNFKADFDILGTNNSVELMSMSPSTVTYPWAKGKPRNTMHLERSFVESEDEGRFNWAPNSATQVIVVNEDARNKHGEFRGYRVLPSTGAAHLTVLNSTNLANAGRWAEYDIQISKHKDTEPKAAHPYNSQDVHDPPIDFSKFFDGESLRDLPNTVMTTAHAGVQFMPSNYFEGDESRKTVNQVRINYSDGKTSEVETFGQKTKVDDYTGTCKLVFEPVEADLWGYTGDIVVRKFPYDPNNPWFQTGSIV</sequence>
<dbReference type="SUPFAM" id="SSF49998">
    <property type="entry name" value="Amine oxidase catalytic domain"/>
    <property type="match status" value="1"/>
</dbReference>
<dbReference type="InterPro" id="IPR015328">
    <property type="entry name" value="DUF1965"/>
</dbReference>
<dbReference type="Gene3D" id="3.10.450.40">
    <property type="match status" value="2"/>
</dbReference>
<gene>
    <name evidence="12" type="ORF">SMACR_05665</name>
</gene>
<feature type="domain" description="DUF1965" evidence="11">
    <location>
        <begin position="293"/>
        <end position="360"/>
    </location>
</feature>
<dbReference type="InterPro" id="IPR015798">
    <property type="entry name" value="Cu_amine_oxidase_C"/>
</dbReference>
<dbReference type="InterPro" id="IPR000269">
    <property type="entry name" value="Cu_amine_oxidase"/>
</dbReference>
<dbReference type="AlphaFoldDB" id="A0A8S8ZLH3"/>
<evidence type="ECO:0000256" key="5">
    <source>
        <dbReference type="ARBA" id="ARBA00023002"/>
    </source>
</evidence>
<evidence type="ECO:0000313" key="13">
    <source>
        <dbReference type="Proteomes" id="UP000433876"/>
    </source>
</evidence>
<dbReference type="PANTHER" id="PTHR10638">
    <property type="entry name" value="COPPER AMINE OXIDASE"/>
    <property type="match status" value="1"/>
</dbReference>
<comment type="PTM">
    <text evidence="8 9">Topaquinone (TPQ) is generated by copper-dependent autoxidation of a specific tyrosyl residue.</text>
</comment>
<comment type="caution">
    <text evidence="12">The sequence shown here is derived from an EMBL/GenBank/DDBJ whole genome shotgun (WGS) entry which is preliminary data.</text>
</comment>
<dbReference type="GO" id="GO:0008131">
    <property type="term" value="F:primary methylamine oxidase activity"/>
    <property type="evidence" value="ECO:0007669"/>
    <property type="project" value="InterPro"/>
</dbReference>
<protein>
    <recommendedName>
        <fullName evidence="9">Amine oxidase</fullName>
        <ecNumber evidence="9">1.4.3.-</ecNumber>
    </recommendedName>
</protein>
<name>A0A8S8ZLH3_SORMA</name>
<evidence type="ECO:0000259" key="10">
    <source>
        <dbReference type="Pfam" id="PF01179"/>
    </source>
</evidence>
<dbReference type="Pfam" id="PF01179">
    <property type="entry name" value="Cu_amine_oxid"/>
    <property type="match status" value="1"/>
</dbReference>
<dbReference type="GO" id="GO:0005886">
    <property type="term" value="C:plasma membrane"/>
    <property type="evidence" value="ECO:0007669"/>
    <property type="project" value="TreeGrafter"/>
</dbReference>
<evidence type="ECO:0000256" key="3">
    <source>
        <dbReference type="ARBA" id="ARBA00022723"/>
    </source>
</evidence>
<evidence type="ECO:0000256" key="9">
    <source>
        <dbReference type="RuleBase" id="RU000672"/>
    </source>
</evidence>
<dbReference type="GO" id="GO:0048038">
    <property type="term" value="F:quinone binding"/>
    <property type="evidence" value="ECO:0007669"/>
    <property type="project" value="InterPro"/>
</dbReference>
<dbReference type="GO" id="GO:0005507">
    <property type="term" value="F:copper ion binding"/>
    <property type="evidence" value="ECO:0007669"/>
    <property type="project" value="InterPro"/>
</dbReference>
<dbReference type="SUPFAM" id="SSF54416">
    <property type="entry name" value="Amine oxidase N-terminal region"/>
    <property type="match status" value="2"/>
</dbReference>
<accession>A0A8S8ZLH3</accession>
<dbReference type="Gene3D" id="2.70.98.20">
    <property type="entry name" value="Copper amine oxidase, catalytic domain"/>
    <property type="match status" value="1"/>
</dbReference>
<reference evidence="12 13" key="1">
    <citation type="submission" date="2017-07" db="EMBL/GenBank/DDBJ databases">
        <title>Genome sequence of the Sordaria macrospora wild type strain R19027.</title>
        <authorList>
            <person name="Nowrousian M."/>
            <person name="Teichert I."/>
            <person name="Kueck U."/>
        </authorList>
    </citation>
    <scope>NUCLEOTIDE SEQUENCE [LARGE SCALE GENOMIC DNA]</scope>
    <source>
        <strain evidence="12 13">R19027</strain>
        <tissue evidence="12">Mycelium</tissue>
    </source>
</reference>
<evidence type="ECO:0000256" key="8">
    <source>
        <dbReference type="PIRSR" id="PIRSR600269-51"/>
    </source>
</evidence>
<evidence type="ECO:0000256" key="2">
    <source>
        <dbReference type="ARBA" id="ARBA00007983"/>
    </source>
</evidence>
<comment type="cofactor">
    <cofactor evidence="1">
        <name>Cu cation</name>
        <dbReference type="ChEBI" id="CHEBI:23378"/>
    </cofactor>
</comment>
<feature type="domain" description="Copper amine oxidase catalytic" evidence="10">
    <location>
        <begin position="371"/>
        <end position="726"/>
    </location>
</feature>
<dbReference type="PRINTS" id="PR00766">
    <property type="entry name" value="CUDAOXIDASE"/>
</dbReference>
<evidence type="ECO:0000256" key="1">
    <source>
        <dbReference type="ARBA" id="ARBA00001935"/>
    </source>
</evidence>
<feature type="active site" description="Proton acceptor" evidence="7">
    <location>
        <position position="445"/>
    </location>
</feature>
<evidence type="ECO:0000256" key="7">
    <source>
        <dbReference type="PIRSR" id="PIRSR600269-50"/>
    </source>
</evidence>
<keyword evidence="5 9" id="KW-0560">Oxidoreductase</keyword>
<dbReference type="VEuPathDB" id="FungiDB:SMAC_05665"/>
<evidence type="ECO:0000259" key="11">
    <source>
        <dbReference type="Pfam" id="PF09248"/>
    </source>
</evidence>
<evidence type="ECO:0000256" key="4">
    <source>
        <dbReference type="ARBA" id="ARBA00022772"/>
    </source>
</evidence>
<organism evidence="12 13">
    <name type="scientific">Sordaria macrospora</name>
    <dbReference type="NCBI Taxonomy" id="5147"/>
    <lineage>
        <taxon>Eukaryota</taxon>
        <taxon>Fungi</taxon>
        <taxon>Dikarya</taxon>
        <taxon>Ascomycota</taxon>
        <taxon>Pezizomycotina</taxon>
        <taxon>Sordariomycetes</taxon>
        <taxon>Sordariomycetidae</taxon>
        <taxon>Sordariales</taxon>
        <taxon>Sordariaceae</taxon>
        <taxon>Sordaria</taxon>
    </lineage>
</organism>
<dbReference type="InterPro" id="IPR016182">
    <property type="entry name" value="Cu_amine_oxidase_N-reg"/>
</dbReference>
<keyword evidence="6 9" id="KW-0186">Copper</keyword>
<dbReference type="Pfam" id="PF09248">
    <property type="entry name" value="DUF1965"/>
    <property type="match status" value="1"/>
</dbReference>
<keyword evidence="3 9" id="KW-0479">Metal-binding</keyword>
<proteinExistence type="inferred from homology"/>
<feature type="active site" description="Schiff-base intermediate with substrate; via topaquinone" evidence="7">
    <location>
        <position position="526"/>
    </location>
</feature>
<dbReference type="FunFam" id="3.10.450.40:FF:000028">
    <property type="entry name" value="Amine oxidase"/>
    <property type="match status" value="1"/>
</dbReference>
<comment type="similarity">
    <text evidence="2 9">Belongs to the copper/topaquinone oxidase family.</text>
</comment>
<feature type="modified residue" description="2',4',5'-topaquinone" evidence="8">
    <location>
        <position position="526"/>
    </location>
</feature>
<keyword evidence="4 7" id="KW-0801">TPQ</keyword>
<dbReference type="PANTHER" id="PTHR10638:SF20">
    <property type="entry name" value="AMINE OXIDASE"/>
    <property type="match status" value="1"/>
</dbReference>
<evidence type="ECO:0000256" key="6">
    <source>
        <dbReference type="ARBA" id="ARBA00023008"/>
    </source>
</evidence>
<dbReference type="FunFam" id="3.10.450.40:FF:000018">
    <property type="entry name" value="Amine oxidase"/>
    <property type="match status" value="1"/>
</dbReference>
<dbReference type="Proteomes" id="UP000433876">
    <property type="component" value="Unassembled WGS sequence"/>
</dbReference>
<dbReference type="GO" id="GO:0009308">
    <property type="term" value="P:amine metabolic process"/>
    <property type="evidence" value="ECO:0007669"/>
    <property type="project" value="UniProtKB-UniRule"/>
</dbReference>
<comment type="cofactor">
    <cofactor evidence="9">
        <name>Cu cation</name>
        <dbReference type="ChEBI" id="CHEBI:23378"/>
    </cofactor>
    <text evidence="9">Contains 1 topaquinone per subunit.</text>
</comment>
<dbReference type="EC" id="1.4.3.-" evidence="9"/>